<feature type="domain" description="Cell morphogenesis protein C-terminal" evidence="3">
    <location>
        <begin position="1999"/>
        <end position="2248"/>
    </location>
</feature>
<dbReference type="InterPro" id="IPR039867">
    <property type="entry name" value="Furry/Tao3/Mor2"/>
</dbReference>
<feature type="region of interest" description="Disordered" evidence="1">
    <location>
        <begin position="1"/>
        <end position="175"/>
    </location>
</feature>
<feature type="compositionally biased region" description="Polar residues" evidence="1">
    <location>
        <begin position="116"/>
        <end position="144"/>
    </location>
</feature>
<evidence type="ECO:0000256" key="1">
    <source>
        <dbReference type="SAM" id="MobiDB-lite"/>
    </source>
</evidence>
<protein>
    <submittedName>
        <fullName evidence="5">Cell morphogenesis protein PAG1</fullName>
    </submittedName>
</protein>
<feature type="compositionally biased region" description="Polar residues" evidence="1">
    <location>
        <begin position="2573"/>
        <end position="2582"/>
    </location>
</feature>
<dbReference type="InterPro" id="IPR029473">
    <property type="entry name" value="MOR2-PAG1_mid"/>
</dbReference>
<comment type="caution">
    <text evidence="5">The sequence shown here is derived from an EMBL/GenBank/DDBJ whole genome shotgun (WGS) entry which is preliminary data.</text>
</comment>
<dbReference type="PANTHER" id="PTHR12295:SF30">
    <property type="entry name" value="PROTEIN FURRY"/>
    <property type="match status" value="1"/>
</dbReference>
<dbReference type="InterPro" id="IPR025481">
    <property type="entry name" value="Cell_Morphogen_C"/>
</dbReference>
<dbReference type="Proteomes" id="UP001172681">
    <property type="component" value="Unassembled WGS sequence"/>
</dbReference>
<feature type="domain" description="Cell morphogenesis central region" evidence="4">
    <location>
        <begin position="993"/>
        <end position="1459"/>
    </location>
</feature>
<dbReference type="Pfam" id="PF14228">
    <property type="entry name" value="MOR2-PAG1_mid"/>
    <property type="match status" value="3"/>
</dbReference>
<dbReference type="EMBL" id="JAPDRN010000060">
    <property type="protein sequence ID" value="KAJ9631123.1"/>
    <property type="molecule type" value="Genomic_DNA"/>
</dbReference>
<dbReference type="GO" id="GO:0000902">
    <property type="term" value="P:cell morphogenesis"/>
    <property type="evidence" value="ECO:0007669"/>
    <property type="project" value="InterPro"/>
</dbReference>
<dbReference type="Pfam" id="PF14225">
    <property type="entry name" value="MOR2-PAG1_C"/>
    <property type="match status" value="1"/>
</dbReference>
<feature type="region of interest" description="Disordered" evidence="1">
    <location>
        <begin position="2598"/>
        <end position="2635"/>
    </location>
</feature>
<evidence type="ECO:0000313" key="6">
    <source>
        <dbReference type="Proteomes" id="UP001172681"/>
    </source>
</evidence>
<reference evidence="5" key="1">
    <citation type="submission" date="2022-10" db="EMBL/GenBank/DDBJ databases">
        <title>Culturing micro-colonial fungi from biological soil crusts in the Mojave desert and describing Neophaeococcomyces mojavensis, and introducing the new genera and species Taxawa tesnikishii.</title>
        <authorList>
            <person name="Kurbessoian T."/>
            <person name="Stajich J.E."/>
        </authorList>
    </citation>
    <scope>NUCLEOTIDE SEQUENCE</scope>
    <source>
        <strain evidence="5">TK_35</strain>
    </source>
</reference>
<keyword evidence="6" id="KW-1185">Reference proteome</keyword>
<dbReference type="PANTHER" id="PTHR12295">
    <property type="entry name" value="FURRY-RELATED"/>
    <property type="match status" value="1"/>
</dbReference>
<proteinExistence type="predicted"/>
<evidence type="ECO:0000259" key="3">
    <source>
        <dbReference type="Pfam" id="PF14225"/>
    </source>
</evidence>
<feature type="compositionally biased region" description="Polar residues" evidence="1">
    <location>
        <begin position="2453"/>
        <end position="2466"/>
    </location>
</feature>
<accession>A0AA38Y106</accession>
<feature type="compositionally biased region" description="Polar residues" evidence="1">
    <location>
        <begin position="80"/>
        <end position="102"/>
    </location>
</feature>
<evidence type="ECO:0000313" key="5">
    <source>
        <dbReference type="EMBL" id="KAJ9631123.1"/>
    </source>
</evidence>
<feature type="compositionally biased region" description="Polar residues" evidence="1">
    <location>
        <begin position="49"/>
        <end position="69"/>
    </location>
</feature>
<name>A0AA38Y106_9EURO</name>
<feature type="region of interest" description="Disordered" evidence="1">
    <location>
        <begin position="188"/>
        <end position="222"/>
    </location>
</feature>
<dbReference type="InterPro" id="IPR025614">
    <property type="entry name" value="Cell_morpho_N"/>
</dbReference>
<feature type="compositionally biased region" description="Gly residues" evidence="1">
    <location>
        <begin position="2559"/>
        <end position="2568"/>
    </location>
</feature>
<feature type="domain" description="Cell morphogenesis central region" evidence="4">
    <location>
        <begin position="1462"/>
        <end position="1710"/>
    </location>
</feature>
<gene>
    <name evidence="5" type="primary">TAO3</name>
    <name evidence="5" type="ORF">H2204_008345</name>
</gene>
<feature type="region of interest" description="Disordered" evidence="1">
    <location>
        <begin position="1180"/>
        <end position="1200"/>
    </location>
</feature>
<dbReference type="SUPFAM" id="SSF48371">
    <property type="entry name" value="ARM repeat"/>
    <property type="match status" value="2"/>
</dbReference>
<evidence type="ECO:0000259" key="2">
    <source>
        <dbReference type="Pfam" id="PF14222"/>
    </source>
</evidence>
<feature type="compositionally biased region" description="Basic residues" evidence="1">
    <location>
        <begin position="197"/>
        <end position="210"/>
    </location>
</feature>
<dbReference type="GO" id="GO:0030427">
    <property type="term" value="C:site of polarized growth"/>
    <property type="evidence" value="ECO:0007669"/>
    <property type="project" value="TreeGrafter"/>
</dbReference>
<sequence>MSSDAHPASSETPNFALDGPGPEQISPPSSTVRPPLAAPIHTRDVSRGRPQQSATQGYGASYVSSSRAGSVQPAGPGQDGSVSSRGTSAVDSGLQRRTSNSYGHHRQTSVIHGLQHSRNPSFNSPTSASPLSPESLLNASNNARYPTVGRRGQYSTGEGQSTFASPVSSFQGHTQGHSIDSMIDVQVSQPDSLSAQPRRRKEHSRTRRGHAYNSSSAHQEPRTPGEYALHHLFHAFVLRADQRINHCLSLVDTVTTPVEQACAPGVDAAFDQLISSLGHISRQGPKPLVDSLMLWRKGKGDIAASLKKQVYQQRLQQGLGATFSVSSLPATLPRRHTEPLQVPGESGFPQTGTEGSLEDSLTQEYILADRRATISVYILCRVLIAIFEQSNLEAITPDLAYKLEDIVFTQIKEVEPTQILCSSIRLANWRIYGQVLGHMSRVDFLNVSGRYTQQLDVWQQEFAKSQQTTTAREFESRLELLLLSMRHLHIAATREAAPSVCEFLRSLASRFSDAHGPRVKQAYCHLFVRLLTVVASHPDVFQGIPMWVSFIEVINARLSNMIVKVRHWAIGFPLSIVLLCVSPLETFSAQWLPMVQSFGNKLKDRTTRGPALQAICQLTWTYLARVVEPANLRVRRLDEVIKLALPQGRRTHIGSDPAVATPLVQLIRILGYAAQDICFRSIIFPMVHSDMFQSNRPLKIENMEPERMVVGIRGFLAIMSDLERADQVAPPFPVFSIQSPTFEGLPSSPQSSLKTSVDLGTPVKSTFEDETSSSVPVNVSNLDESARQYYLQFCETLGKITILCDNTFGGQATLNEKFSSPASLTPKTPLVDAFTLNRSPDVPVADQRQQYYELLHVAIQALPRCFKDHIPLSPLISLLCTGSAHVQANIASSATQSLKAIARQGHAQAVAIAFPRFIFSYDTQYSTMSDEGRLGPAHIESTLTLYLELLQIWTEQLKQKTMASAAEAKERGTPPSNRALRMELTNVIPLVDEIEAYGLFFLCSQSRRVRAFAVKVLRLVLQFDKVLGQDEPSRIIKLLETQSSRILDLHEDALNVAERSRLQKDKRVKSDQSTLIEICSSEVSYDSTLWFKAFPNLIRVVFDACPNAIALCRGTVTGRLMLMQNDVESFKDISTGNPALYENKIQGRSSATSAEVLFEQWKLYLIMACVTLNSPGGQSQSQLADAAHARKTSKGATQSQDKLGSARALFSAIIPMLGAHPDPIRDAVVTALGSINRKLCRTLLESLQYAVITCNDEAKARINHQRTPSSPQRSQKTERLRTEVTHVYKLTAAFLRHEDIYTDEWILHNMVTYTRDLRIFLSDTDVQNDWRFQRLRYHFCGLVEEVFEGVNRSRTPTRWMPFEARKSAFALMEDWCGYSAEQNLFDPNHSHARDVQDRMNANAASEKEKNNLRVAALSAMAALCAGPINMVTDSNIVLSFHVPRMLSWIDGIFATNNHKMHSIGRRALKLLLMNNPDHLGLIEHAIEKCYMTESSTALESYFGVVCEVLIQQPEYPLPFWKILSVIVFTLGNENREIRMKSAHLIRTLDERLQKSSNLQEFDISISDKTRAVYKLAQFEYSKRLAKANSDIAFMIFSEFSLHYKVARNDHQRNMVVAILPWLQTLELQVDPITNGPTAVSYMLLANMFEITICSSSSMHNEVQALWQALATGPHAGNVQLILDFIIYLSLDRRDQNFVEYAKQIVVYLSSTPAGSRVLEFFMLQLTPKNMVNDKNHADVVMPDTRHLPYVADLGSLLPMGSKQVRDSVIVLGRWMRLTDEQVGLSLGQVSLIFLVDLMVTPVTLAKEEAIKLIHTVLILWDHYTTSVQEQAREMLVHLIHELVTTKIDPQVLYASKSQIETLVDSVRTNDARISWSYEKNTRKDEDDGGSRVPPAMSTLSTEIVSIFDLAFENFSDTWAKEALHWASICPVRHLACRSFQVFRCISVSLDARMLADMLARLSNTIADEQTDYQTFSMEILTTLKVVIGASEPKTLVRYPQLFWTTCACLSTIHEREFYETLGMLEKFIEKLDLSSTEVTEAMLVGQPGKWEGGFEGVQPLLYKGLKSADSLEKTLSVLHKLAHLPNCDLVGTDDRLLYNLLANLPQFLHSFEIDTVDSTSLEVARSLGHVAAAEGHEALAICLRQFASKDMISSREMLSSTLQALKAAYFPARDAQTLIFMIGLLTNKTPWFRVKLMDILSELIPLVNMKNAAITNHGPDLISPLLRLLQTEHCSQALEVLDYIMEVAATPMEKHHMRMSMAVGSAKAIRKEYERTQSLYGIPLPSGWSIPMPAIYSSMTRRNVHAVFYTCGDSDALKGQETATPDVEFQGDDGYNDSYFPSQSRADTIRSLETAADTNVSDLVNTLDSLDDFFDDLDGDLVLTPTGTSQLGVSSMVMPTLTEHSTALYDEQTAPILRQSLARTSSLANIPDGITESGPLPGVGHRNELSQSSAAYSGTTQTSFSSIDELGGPGPSLPITNKKPAIQTVLSPTNHSRPGLHARSITSPANQFSGSQPSGVFSPGPTGSFRSQDDYADQYDEAMLSDGENSPFPSLSVGVAGGGKGISGPGPSEYTTPTSATETGGAFSIQGMRRGMRRLTGGKSESQKEKERAREVTRLRGQSGGQNLLPGAIQSPRVPKVPVEYLNASGISPTTSPGL</sequence>
<feature type="region of interest" description="Disordered" evidence="1">
    <location>
        <begin position="2428"/>
        <end position="2447"/>
    </location>
</feature>
<feature type="compositionally biased region" description="Polar residues" evidence="1">
    <location>
        <begin position="153"/>
        <end position="175"/>
    </location>
</feature>
<dbReference type="InterPro" id="IPR016024">
    <property type="entry name" value="ARM-type_fold"/>
</dbReference>
<organism evidence="5 6">
    <name type="scientific">Knufia peltigerae</name>
    <dbReference type="NCBI Taxonomy" id="1002370"/>
    <lineage>
        <taxon>Eukaryota</taxon>
        <taxon>Fungi</taxon>
        <taxon>Dikarya</taxon>
        <taxon>Ascomycota</taxon>
        <taxon>Pezizomycotina</taxon>
        <taxon>Eurotiomycetes</taxon>
        <taxon>Chaetothyriomycetidae</taxon>
        <taxon>Chaetothyriales</taxon>
        <taxon>Trichomeriaceae</taxon>
        <taxon>Knufia</taxon>
    </lineage>
</organism>
<feature type="region of interest" description="Disordered" evidence="1">
    <location>
        <begin position="2453"/>
        <end position="2478"/>
    </location>
</feature>
<feature type="region of interest" description="Disordered" evidence="1">
    <location>
        <begin position="2491"/>
        <end position="2585"/>
    </location>
</feature>
<feature type="compositionally biased region" description="Polar residues" evidence="1">
    <location>
        <begin position="2504"/>
        <end position="2519"/>
    </location>
</feature>
<feature type="domain" description="Cell morphogenesis protein N-terminal" evidence="2">
    <location>
        <begin position="369"/>
        <end position="954"/>
    </location>
</feature>
<dbReference type="Pfam" id="PF14222">
    <property type="entry name" value="MOR2-PAG1_N"/>
    <property type="match status" value="1"/>
</dbReference>
<feature type="compositionally biased region" description="Basic and acidic residues" evidence="1">
    <location>
        <begin position="2605"/>
        <end position="2618"/>
    </location>
</feature>
<feature type="compositionally biased region" description="Polar residues" evidence="1">
    <location>
        <begin position="1"/>
        <end position="13"/>
    </location>
</feature>
<dbReference type="GO" id="GO:0005938">
    <property type="term" value="C:cell cortex"/>
    <property type="evidence" value="ECO:0007669"/>
    <property type="project" value="TreeGrafter"/>
</dbReference>
<feature type="domain" description="Cell morphogenesis central region" evidence="4">
    <location>
        <begin position="1781"/>
        <end position="1958"/>
    </location>
</feature>
<evidence type="ECO:0000259" key="4">
    <source>
        <dbReference type="Pfam" id="PF14228"/>
    </source>
</evidence>